<accession>A0A7X9NZ91</accession>
<comment type="caution">
    <text evidence="8">The sequence shown here is derived from an EMBL/GenBank/DDBJ whole genome shotgun (WGS) entry which is preliminary data.</text>
</comment>
<dbReference type="GO" id="GO:0003824">
    <property type="term" value="F:catalytic activity"/>
    <property type="evidence" value="ECO:0007669"/>
    <property type="project" value="InterPro"/>
</dbReference>
<keyword evidence="4" id="KW-0408">Iron</keyword>
<dbReference type="PROSITE" id="PS51918">
    <property type="entry name" value="RADICAL_SAM"/>
    <property type="match status" value="1"/>
</dbReference>
<keyword evidence="5" id="KW-0411">Iron-sulfur</keyword>
<gene>
    <name evidence="8" type="ORF">HHU12_00965</name>
</gene>
<dbReference type="Gene3D" id="3.40.50.280">
    <property type="entry name" value="Cobalamin-binding domain"/>
    <property type="match status" value="1"/>
</dbReference>
<dbReference type="GO" id="GO:0005829">
    <property type="term" value="C:cytosol"/>
    <property type="evidence" value="ECO:0007669"/>
    <property type="project" value="TreeGrafter"/>
</dbReference>
<dbReference type="PANTHER" id="PTHR43409:SF16">
    <property type="entry name" value="SLR0320 PROTEIN"/>
    <property type="match status" value="1"/>
</dbReference>
<keyword evidence="2" id="KW-0949">S-adenosyl-L-methionine</keyword>
<dbReference type="EMBL" id="JABANE010000002">
    <property type="protein sequence ID" value="NME66520.1"/>
    <property type="molecule type" value="Genomic_DNA"/>
</dbReference>
<evidence type="ECO:0000256" key="3">
    <source>
        <dbReference type="ARBA" id="ARBA00022723"/>
    </source>
</evidence>
<evidence type="ECO:0000256" key="1">
    <source>
        <dbReference type="ARBA" id="ARBA00001966"/>
    </source>
</evidence>
<dbReference type="CDD" id="cd01335">
    <property type="entry name" value="Radical_SAM"/>
    <property type="match status" value="1"/>
</dbReference>
<dbReference type="PANTHER" id="PTHR43409">
    <property type="entry name" value="ANAEROBIC MAGNESIUM-PROTOPORPHYRIN IX MONOMETHYL ESTER CYCLASE-RELATED"/>
    <property type="match status" value="1"/>
</dbReference>
<dbReference type="GO" id="GO:0031419">
    <property type="term" value="F:cobalamin binding"/>
    <property type="evidence" value="ECO:0007669"/>
    <property type="project" value="InterPro"/>
</dbReference>
<dbReference type="Proteomes" id="UP000576082">
    <property type="component" value="Unassembled WGS sequence"/>
</dbReference>
<evidence type="ECO:0000256" key="5">
    <source>
        <dbReference type="ARBA" id="ARBA00023014"/>
    </source>
</evidence>
<dbReference type="InterPro" id="IPR023404">
    <property type="entry name" value="rSAM_horseshoe"/>
</dbReference>
<evidence type="ECO:0000259" key="6">
    <source>
        <dbReference type="PROSITE" id="PS51332"/>
    </source>
</evidence>
<evidence type="ECO:0000259" key="7">
    <source>
        <dbReference type="PROSITE" id="PS51918"/>
    </source>
</evidence>
<dbReference type="AlphaFoldDB" id="A0A7X9NZ91"/>
<dbReference type="InterPro" id="IPR034466">
    <property type="entry name" value="Methyltransferase_Class_B"/>
</dbReference>
<sequence>MSIGIANKQVVLLSANQFKVPYPVYPIGISYLATYLREKLPTHRVSLIDCNLVSLEELKAKVKEISPDYVGVSLRNIDDSDSYHQASFIQHYKSLIDSVKSVSEAKIILGGSGYSIFYKELYKELGADYGVVGEGEESLTQLIQALDNNTSVENIQSLVYEKDGEVVFNDKKDYSCALRFAFDPHLLKYYWKESGLINIQTKRGCPYKCVYCSYPSIEGRKVRMLDQDLIIDSLKKIQKENQGDHVFFTDSVFNLNAEYNRVLAEKIIENGIKIKWMAYFSPFNITKEDLELFKKSGLTHIEFGTDSLSDAQLKRYGKKFNVDEIVRVSELCDEVGIHFAHFLILGGVGETDETIRETLENSKRFPRTVFFPFVGMRIFPNTPLYNIALEEGVITKDTSLLTPKYYISDKVDLSNIQELAKATGRKWVFPTEMDEISENMKFLRERNKKGPLWELITQ</sequence>
<dbReference type="SFLD" id="SFLDG01082">
    <property type="entry name" value="B12-binding_domain_containing"/>
    <property type="match status" value="1"/>
</dbReference>
<evidence type="ECO:0000313" key="8">
    <source>
        <dbReference type="EMBL" id="NME66520.1"/>
    </source>
</evidence>
<dbReference type="SMART" id="SM00729">
    <property type="entry name" value="Elp3"/>
    <property type="match status" value="1"/>
</dbReference>
<dbReference type="Pfam" id="PF04055">
    <property type="entry name" value="Radical_SAM"/>
    <property type="match status" value="1"/>
</dbReference>
<dbReference type="PROSITE" id="PS51332">
    <property type="entry name" value="B12_BINDING"/>
    <property type="match status" value="1"/>
</dbReference>
<proteinExistence type="predicted"/>
<organism evidence="8 9">
    <name type="scientific">Flammeovirga aprica JL-4</name>
    <dbReference type="NCBI Taxonomy" id="694437"/>
    <lineage>
        <taxon>Bacteria</taxon>
        <taxon>Pseudomonadati</taxon>
        <taxon>Bacteroidota</taxon>
        <taxon>Cytophagia</taxon>
        <taxon>Cytophagales</taxon>
        <taxon>Flammeovirgaceae</taxon>
        <taxon>Flammeovirga</taxon>
    </lineage>
</organism>
<dbReference type="GO" id="GO:0046872">
    <property type="term" value="F:metal ion binding"/>
    <property type="evidence" value="ECO:0007669"/>
    <property type="project" value="UniProtKB-KW"/>
</dbReference>
<dbReference type="InterPro" id="IPR023969">
    <property type="entry name" value="CHP04072_B12-bd/rSAM"/>
</dbReference>
<name>A0A7X9NZ91_9BACT</name>
<dbReference type="RefSeq" id="WP_169654270.1">
    <property type="nucleotide sequence ID" value="NZ_JABANE010000002.1"/>
</dbReference>
<protein>
    <submittedName>
        <fullName evidence="8">Radical SAM protein</fullName>
    </submittedName>
</protein>
<dbReference type="Gene3D" id="3.80.30.20">
    <property type="entry name" value="tm_1862 like domain"/>
    <property type="match status" value="1"/>
</dbReference>
<dbReference type="InterPro" id="IPR006638">
    <property type="entry name" value="Elp3/MiaA/NifB-like_rSAM"/>
</dbReference>
<dbReference type="GO" id="GO:0051539">
    <property type="term" value="F:4 iron, 4 sulfur cluster binding"/>
    <property type="evidence" value="ECO:0007669"/>
    <property type="project" value="UniProtKB-KW"/>
</dbReference>
<feature type="domain" description="Radical SAM core" evidence="7">
    <location>
        <begin position="189"/>
        <end position="426"/>
    </location>
</feature>
<evidence type="ECO:0000256" key="2">
    <source>
        <dbReference type="ARBA" id="ARBA00022691"/>
    </source>
</evidence>
<dbReference type="InterPro" id="IPR007197">
    <property type="entry name" value="rSAM"/>
</dbReference>
<keyword evidence="9" id="KW-1185">Reference proteome</keyword>
<dbReference type="SFLD" id="SFLDS00029">
    <property type="entry name" value="Radical_SAM"/>
    <property type="match status" value="1"/>
</dbReference>
<comment type="cofactor">
    <cofactor evidence="1">
        <name>[4Fe-4S] cluster</name>
        <dbReference type="ChEBI" id="CHEBI:49883"/>
    </cofactor>
</comment>
<feature type="domain" description="B12-binding" evidence="6">
    <location>
        <begin position="8"/>
        <end position="153"/>
    </location>
</feature>
<dbReference type="InterPro" id="IPR051198">
    <property type="entry name" value="BchE-like"/>
</dbReference>
<dbReference type="SFLD" id="SFLDG01123">
    <property type="entry name" value="methyltransferase_(Class_B)"/>
    <property type="match status" value="1"/>
</dbReference>
<reference evidence="8 9" key="1">
    <citation type="submission" date="2020-04" db="EMBL/GenBank/DDBJ databases">
        <title>Flammeovirga sp. SR4, a novel species isolated from seawater.</title>
        <authorList>
            <person name="Wang X."/>
        </authorList>
    </citation>
    <scope>NUCLEOTIDE SEQUENCE [LARGE SCALE GENOMIC DNA]</scope>
    <source>
        <strain evidence="8 9">ATCC 23126</strain>
    </source>
</reference>
<dbReference type="Pfam" id="PF02310">
    <property type="entry name" value="B12-binding"/>
    <property type="match status" value="1"/>
</dbReference>
<evidence type="ECO:0000313" key="9">
    <source>
        <dbReference type="Proteomes" id="UP000576082"/>
    </source>
</evidence>
<dbReference type="SUPFAM" id="SSF102114">
    <property type="entry name" value="Radical SAM enzymes"/>
    <property type="match status" value="1"/>
</dbReference>
<keyword evidence="3" id="KW-0479">Metal-binding</keyword>
<dbReference type="InterPro" id="IPR006158">
    <property type="entry name" value="Cobalamin-bd"/>
</dbReference>
<evidence type="ECO:0000256" key="4">
    <source>
        <dbReference type="ARBA" id="ARBA00023004"/>
    </source>
</evidence>
<dbReference type="InterPro" id="IPR058240">
    <property type="entry name" value="rSAM_sf"/>
</dbReference>
<dbReference type="NCBIfam" id="TIGR04072">
    <property type="entry name" value="rSAM_ladder_B12"/>
    <property type="match status" value="1"/>
</dbReference>